<proteinExistence type="predicted"/>
<keyword evidence="2" id="KW-0378">Hydrolase</keyword>
<protein>
    <submittedName>
        <fullName evidence="2">Ribonuclease BN</fullName>
        <ecNumber evidence="2">3.1.26.11</ecNumber>
    </submittedName>
</protein>
<sequence length="295" mass="32858">MKVRFWGVRGSIASPGAHTLRYGGNTTCIEVRTNDNDLIILDGGTGIFALAQALLKELPVTANIFITHTHWDHIQGLPFFTPLYIPGNALHIHGPFDPVTNSGIERVMDVQLQYSYFPIREAEMRASIAYTTMMMGQTVAVGSASVTSTLLSHPVVNFGYRVEHGGKSMFFTGDHEPPYNIYEPGDDDHDEFESIIAERERDIIAAMQGVDVLIADSSYTRDEYPMRRGFGHGTFDSSIRMARQAGVKKLICTHHEPTRSDDQLEAAFAETLSRHPHRPGDPEILLAREGMEIEL</sequence>
<evidence type="ECO:0000313" key="2">
    <source>
        <dbReference type="EMBL" id="OIQ82364.1"/>
    </source>
</evidence>
<feature type="domain" description="Metallo-beta-lactamase" evidence="1">
    <location>
        <begin position="25"/>
        <end position="207"/>
    </location>
</feature>
<dbReference type="AlphaFoldDB" id="A0A1J5QR27"/>
<dbReference type="InterPro" id="IPR036866">
    <property type="entry name" value="RibonucZ/Hydroxyglut_hydro"/>
</dbReference>
<dbReference type="PANTHER" id="PTHR46018:SF2">
    <property type="entry name" value="ZINC PHOSPHODIESTERASE ELAC PROTEIN 1"/>
    <property type="match status" value="1"/>
</dbReference>
<dbReference type="GO" id="GO:0042781">
    <property type="term" value="F:3'-tRNA processing endoribonuclease activity"/>
    <property type="evidence" value="ECO:0007669"/>
    <property type="project" value="UniProtKB-EC"/>
</dbReference>
<organism evidence="2">
    <name type="scientific">mine drainage metagenome</name>
    <dbReference type="NCBI Taxonomy" id="410659"/>
    <lineage>
        <taxon>unclassified sequences</taxon>
        <taxon>metagenomes</taxon>
        <taxon>ecological metagenomes</taxon>
    </lineage>
</organism>
<dbReference type="Pfam" id="PF12706">
    <property type="entry name" value="Lactamase_B_2"/>
    <property type="match status" value="1"/>
</dbReference>
<accession>A0A1J5QR27</accession>
<reference evidence="2" key="1">
    <citation type="submission" date="2016-10" db="EMBL/GenBank/DDBJ databases">
        <title>Sequence of Gallionella enrichment culture.</title>
        <authorList>
            <person name="Poehlein A."/>
            <person name="Muehling M."/>
            <person name="Daniel R."/>
        </authorList>
    </citation>
    <scope>NUCLEOTIDE SEQUENCE</scope>
</reference>
<dbReference type="EC" id="3.1.26.11" evidence="2"/>
<dbReference type="CDD" id="cd07715">
    <property type="entry name" value="TaR3-like_MBL-fold"/>
    <property type="match status" value="1"/>
</dbReference>
<dbReference type="SUPFAM" id="SSF56281">
    <property type="entry name" value="Metallo-hydrolase/oxidoreductase"/>
    <property type="match status" value="1"/>
</dbReference>
<dbReference type="PANTHER" id="PTHR46018">
    <property type="entry name" value="ZINC PHOSPHODIESTERASE ELAC PROTEIN 1"/>
    <property type="match status" value="1"/>
</dbReference>
<dbReference type="EMBL" id="MLJW01000813">
    <property type="protein sequence ID" value="OIQ82364.1"/>
    <property type="molecule type" value="Genomic_DNA"/>
</dbReference>
<name>A0A1J5QR27_9ZZZZ</name>
<dbReference type="Gene3D" id="3.60.15.10">
    <property type="entry name" value="Ribonuclease Z/Hydroxyacylglutathione hydrolase-like"/>
    <property type="match status" value="1"/>
</dbReference>
<dbReference type="InterPro" id="IPR001279">
    <property type="entry name" value="Metallo-B-lactamas"/>
</dbReference>
<comment type="caution">
    <text evidence="2">The sequence shown here is derived from an EMBL/GenBank/DDBJ whole genome shotgun (WGS) entry which is preliminary data.</text>
</comment>
<gene>
    <name evidence="2" type="primary">rbn_11</name>
    <name evidence="2" type="ORF">GALL_358580</name>
</gene>
<dbReference type="SMART" id="SM00849">
    <property type="entry name" value="Lactamase_B"/>
    <property type="match status" value="1"/>
</dbReference>
<evidence type="ECO:0000259" key="1">
    <source>
        <dbReference type="SMART" id="SM00849"/>
    </source>
</evidence>